<reference evidence="2" key="1">
    <citation type="journal article" date="2021" name="PeerJ">
        <title>Extensive microbial diversity within the chicken gut microbiome revealed by metagenomics and culture.</title>
        <authorList>
            <person name="Gilroy R."/>
            <person name="Ravi A."/>
            <person name="Getino M."/>
            <person name="Pursley I."/>
            <person name="Horton D.L."/>
            <person name="Alikhan N.F."/>
            <person name="Baker D."/>
            <person name="Gharbi K."/>
            <person name="Hall N."/>
            <person name="Watson M."/>
            <person name="Adriaenssens E.M."/>
            <person name="Foster-Nyarko E."/>
            <person name="Jarju S."/>
            <person name="Secka A."/>
            <person name="Antonio M."/>
            <person name="Oren A."/>
            <person name="Chaudhuri R.R."/>
            <person name="La Ragione R."/>
            <person name="Hildebrand F."/>
            <person name="Pallen M.J."/>
        </authorList>
    </citation>
    <scope>NUCLEOTIDE SEQUENCE</scope>
    <source>
        <strain evidence="2">USAMLcec3-2134</strain>
    </source>
</reference>
<keyword evidence="1" id="KW-0812">Transmembrane</keyword>
<protein>
    <submittedName>
        <fullName evidence="2">Uncharacterized protein</fullName>
    </submittedName>
</protein>
<keyword evidence="1" id="KW-1133">Transmembrane helix</keyword>
<name>A0A9D2MS65_9FIRM</name>
<evidence type="ECO:0000313" key="3">
    <source>
        <dbReference type="Proteomes" id="UP000886883"/>
    </source>
</evidence>
<feature type="transmembrane region" description="Helical" evidence="1">
    <location>
        <begin position="44"/>
        <end position="66"/>
    </location>
</feature>
<dbReference type="EMBL" id="DWXE01000034">
    <property type="protein sequence ID" value="HJB91589.1"/>
    <property type="molecule type" value="Genomic_DNA"/>
</dbReference>
<evidence type="ECO:0000313" key="2">
    <source>
        <dbReference type="EMBL" id="HJB91589.1"/>
    </source>
</evidence>
<accession>A0A9D2MS65</accession>
<gene>
    <name evidence="2" type="ORF">H9763_09015</name>
</gene>
<proteinExistence type="predicted"/>
<sequence length="69" mass="7265">MKRIWKGEGGGGIGNLPVFRLIAIVLITACILAVGHFGGDMVPLLSAVEVRLVLALAIILILFVIIDAL</sequence>
<reference evidence="2" key="2">
    <citation type="submission" date="2021-04" db="EMBL/GenBank/DDBJ databases">
        <authorList>
            <person name="Gilroy R."/>
        </authorList>
    </citation>
    <scope>NUCLEOTIDE SEQUENCE</scope>
    <source>
        <strain evidence="2">USAMLcec3-2134</strain>
    </source>
</reference>
<organism evidence="2 3">
    <name type="scientific">Candidatus Eisenbergiella merdigallinarum</name>
    <dbReference type="NCBI Taxonomy" id="2838552"/>
    <lineage>
        <taxon>Bacteria</taxon>
        <taxon>Bacillati</taxon>
        <taxon>Bacillota</taxon>
        <taxon>Clostridia</taxon>
        <taxon>Lachnospirales</taxon>
        <taxon>Lachnospiraceae</taxon>
        <taxon>Eisenbergiella</taxon>
    </lineage>
</organism>
<dbReference type="Proteomes" id="UP000886883">
    <property type="component" value="Unassembled WGS sequence"/>
</dbReference>
<keyword evidence="1" id="KW-0472">Membrane</keyword>
<comment type="caution">
    <text evidence="2">The sequence shown here is derived from an EMBL/GenBank/DDBJ whole genome shotgun (WGS) entry which is preliminary data.</text>
</comment>
<dbReference type="AlphaFoldDB" id="A0A9D2MS65"/>
<evidence type="ECO:0000256" key="1">
    <source>
        <dbReference type="SAM" id="Phobius"/>
    </source>
</evidence>
<feature type="transmembrane region" description="Helical" evidence="1">
    <location>
        <begin position="21"/>
        <end position="38"/>
    </location>
</feature>